<protein>
    <recommendedName>
        <fullName evidence="14">Olfactory receptor</fullName>
    </recommendedName>
</protein>
<keyword evidence="9" id="KW-1015">Disulfide bond</keyword>
<gene>
    <name evidence="16" type="ORF">GDO81_025584</name>
</gene>
<proteinExistence type="inferred from homology"/>
<dbReference type="PROSITE" id="PS50262">
    <property type="entry name" value="G_PROTEIN_RECEP_F1_2"/>
    <property type="match status" value="1"/>
</dbReference>
<evidence type="ECO:0000313" key="16">
    <source>
        <dbReference type="EMBL" id="KAG8543022.1"/>
    </source>
</evidence>
<keyword evidence="8 14" id="KW-0472">Membrane</keyword>
<evidence type="ECO:0000256" key="8">
    <source>
        <dbReference type="ARBA" id="ARBA00023136"/>
    </source>
</evidence>
<comment type="caution">
    <text evidence="16">The sequence shown here is derived from an EMBL/GenBank/DDBJ whole genome shotgun (WGS) entry which is preliminary data.</text>
</comment>
<evidence type="ECO:0000256" key="5">
    <source>
        <dbReference type="ARBA" id="ARBA00022725"/>
    </source>
</evidence>
<keyword evidence="4 13" id="KW-0812">Transmembrane</keyword>
<dbReference type="GO" id="GO:0005886">
    <property type="term" value="C:plasma membrane"/>
    <property type="evidence" value="ECO:0007669"/>
    <property type="project" value="UniProtKB-SubCell"/>
</dbReference>
<keyword evidence="3 14" id="KW-0716">Sensory transduction</keyword>
<keyword evidence="2 14" id="KW-1003">Cell membrane</keyword>
<evidence type="ECO:0000256" key="9">
    <source>
        <dbReference type="ARBA" id="ARBA00023157"/>
    </source>
</evidence>
<feature type="transmembrane region" description="Helical" evidence="14">
    <location>
        <begin position="92"/>
        <end position="119"/>
    </location>
</feature>
<dbReference type="Proteomes" id="UP000824782">
    <property type="component" value="Unassembled WGS sequence"/>
</dbReference>
<dbReference type="PRINTS" id="PR00245">
    <property type="entry name" value="OLFACTORYR"/>
</dbReference>
<dbReference type="GO" id="GO:0004930">
    <property type="term" value="F:G protein-coupled receptor activity"/>
    <property type="evidence" value="ECO:0007669"/>
    <property type="project" value="UniProtKB-KW"/>
</dbReference>
<dbReference type="PANTHER" id="PTHR24242">
    <property type="entry name" value="G-PROTEIN COUPLED RECEPTOR"/>
    <property type="match status" value="1"/>
</dbReference>
<evidence type="ECO:0000259" key="15">
    <source>
        <dbReference type="PROSITE" id="PS50262"/>
    </source>
</evidence>
<keyword evidence="17" id="KW-1185">Reference proteome</keyword>
<keyword evidence="12 13" id="KW-0807">Transducer</keyword>
<keyword evidence="11" id="KW-0325">Glycoprotein</keyword>
<name>A0AAV6Z1H6_ENGPU</name>
<accession>A0AAV6Z1H6</accession>
<evidence type="ECO:0000256" key="13">
    <source>
        <dbReference type="RuleBase" id="RU000688"/>
    </source>
</evidence>
<organism evidence="16 17">
    <name type="scientific">Engystomops pustulosus</name>
    <name type="common">Tungara frog</name>
    <name type="synonym">Physalaemus pustulosus</name>
    <dbReference type="NCBI Taxonomy" id="76066"/>
    <lineage>
        <taxon>Eukaryota</taxon>
        <taxon>Metazoa</taxon>
        <taxon>Chordata</taxon>
        <taxon>Craniata</taxon>
        <taxon>Vertebrata</taxon>
        <taxon>Euteleostomi</taxon>
        <taxon>Amphibia</taxon>
        <taxon>Batrachia</taxon>
        <taxon>Anura</taxon>
        <taxon>Neobatrachia</taxon>
        <taxon>Hyloidea</taxon>
        <taxon>Leptodactylidae</taxon>
        <taxon>Leiuperinae</taxon>
        <taxon>Engystomops</taxon>
    </lineage>
</organism>
<comment type="subcellular location">
    <subcellularLocation>
        <location evidence="1 14">Cell membrane</location>
        <topology evidence="1 14">Multi-pass membrane protein</topology>
    </subcellularLocation>
</comment>
<dbReference type="SUPFAM" id="SSF81321">
    <property type="entry name" value="Family A G protein-coupled receptor-like"/>
    <property type="match status" value="1"/>
</dbReference>
<evidence type="ECO:0000256" key="14">
    <source>
        <dbReference type="RuleBase" id="RU363047"/>
    </source>
</evidence>
<feature type="transmembrane region" description="Helical" evidence="14">
    <location>
        <begin position="22"/>
        <end position="50"/>
    </location>
</feature>
<dbReference type="EMBL" id="WNYA01004050">
    <property type="protein sequence ID" value="KAG8543022.1"/>
    <property type="molecule type" value="Genomic_DNA"/>
</dbReference>
<evidence type="ECO:0000256" key="10">
    <source>
        <dbReference type="ARBA" id="ARBA00023170"/>
    </source>
</evidence>
<dbReference type="InterPro" id="IPR000725">
    <property type="entry name" value="Olfact_rcpt"/>
</dbReference>
<dbReference type="PANTHER" id="PTHR24242:SF227">
    <property type="entry name" value="OLFACTORY RECEPTOR"/>
    <property type="match status" value="1"/>
</dbReference>
<evidence type="ECO:0000256" key="7">
    <source>
        <dbReference type="ARBA" id="ARBA00023040"/>
    </source>
</evidence>
<keyword evidence="7 13" id="KW-0297">G-protein coupled receptor</keyword>
<evidence type="ECO:0000256" key="11">
    <source>
        <dbReference type="ARBA" id="ARBA00023180"/>
    </source>
</evidence>
<evidence type="ECO:0000256" key="6">
    <source>
        <dbReference type="ARBA" id="ARBA00022989"/>
    </source>
</evidence>
<dbReference type="InterPro" id="IPR000276">
    <property type="entry name" value="GPCR_Rhodpsn"/>
</dbReference>
<evidence type="ECO:0000313" key="17">
    <source>
        <dbReference type="Proteomes" id="UP000824782"/>
    </source>
</evidence>
<evidence type="ECO:0000256" key="2">
    <source>
        <dbReference type="ARBA" id="ARBA00022475"/>
    </source>
</evidence>
<feature type="domain" description="G-protein coupled receptors family 1 profile" evidence="15">
    <location>
        <begin position="40"/>
        <end position="292"/>
    </location>
</feature>
<keyword evidence="6 14" id="KW-1133">Transmembrane helix</keyword>
<sequence length="316" mass="35651">MTNQSTPVEIFLVGFPSLPLRFHIPVSVVMFLVYIMSLFANGTVIGLIILKESLHKPMYIAIANLAASDLLFDTITLPKIIARYWFNDGAMPFVACLFQVFWVHNLGTLDAFLLMVMAMDRYLAISRPLHYSSMISNKHMAVACILCVFVSSIAGSIVISLNVTLVFTCGRTRINSCFCTSSNVHSLGCGDVTFSRLVVFSTAMIVLLLPLTFIIFSYISIIRLMYSSTKLVKGQKALYTCTTHLLVVSLYYIPRLFIYITNQTQLILDADVNVLLLCLYTFLPHMANPIIYCLRTKEIKQLFKNILKRHKLINKS</sequence>
<feature type="transmembrane region" description="Helical" evidence="14">
    <location>
        <begin position="274"/>
        <end position="294"/>
    </location>
</feature>
<dbReference type="GO" id="GO:0004984">
    <property type="term" value="F:olfactory receptor activity"/>
    <property type="evidence" value="ECO:0007669"/>
    <property type="project" value="InterPro"/>
</dbReference>
<feature type="transmembrane region" description="Helical" evidence="14">
    <location>
        <begin position="237"/>
        <end position="254"/>
    </location>
</feature>
<evidence type="ECO:0000256" key="1">
    <source>
        <dbReference type="ARBA" id="ARBA00004651"/>
    </source>
</evidence>
<evidence type="ECO:0000256" key="3">
    <source>
        <dbReference type="ARBA" id="ARBA00022606"/>
    </source>
</evidence>
<dbReference type="Pfam" id="PF13853">
    <property type="entry name" value="7tm_4"/>
    <property type="match status" value="1"/>
</dbReference>
<reference evidence="16" key="1">
    <citation type="thesis" date="2020" institute="ProQuest LLC" country="789 East Eisenhower Parkway, Ann Arbor, MI, USA">
        <title>Comparative Genomics and Chromosome Evolution.</title>
        <authorList>
            <person name="Mudd A.B."/>
        </authorList>
    </citation>
    <scope>NUCLEOTIDE SEQUENCE</scope>
    <source>
        <strain evidence="16">237g6f4</strain>
        <tissue evidence="16">Blood</tissue>
    </source>
</reference>
<evidence type="ECO:0000256" key="4">
    <source>
        <dbReference type="ARBA" id="ARBA00022692"/>
    </source>
</evidence>
<keyword evidence="10 13" id="KW-0675">Receptor</keyword>
<dbReference type="FunFam" id="1.20.1070.10:FF:000024">
    <property type="entry name" value="Olfactory receptor"/>
    <property type="match status" value="1"/>
</dbReference>
<keyword evidence="5 14" id="KW-0552">Olfaction</keyword>
<evidence type="ECO:0000256" key="12">
    <source>
        <dbReference type="ARBA" id="ARBA00023224"/>
    </source>
</evidence>
<comment type="similarity">
    <text evidence="13">Belongs to the G-protein coupled receptor 1 family.</text>
</comment>
<dbReference type="Gene3D" id="1.20.1070.10">
    <property type="entry name" value="Rhodopsin 7-helix transmembrane proteins"/>
    <property type="match status" value="1"/>
</dbReference>
<dbReference type="PROSITE" id="PS00237">
    <property type="entry name" value="G_PROTEIN_RECEP_F1_1"/>
    <property type="match status" value="1"/>
</dbReference>
<dbReference type="AlphaFoldDB" id="A0AAV6Z1H6"/>
<dbReference type="InterPro" id="IPR050939">
    <property type="entry name" value="Olfactory_GPCR1"/>
</dbReference>
<dbReference type="InterPro" id="IPR017452">
    <property type="entry name" value="GPCR_Rhodpsn_7TM"/>
</dbReference>
<feature type="transmembrane region" description="Helical" evidence="14">
    <location>
        <begin position="140"/>
        <end position="161"/>
    </location>
</feature>
<feature type="transmembrane region" description="Helical" evidence="14">
    <location>
        <begin position="197"/>
        <end position="225"/>
    </location>
</feature>
<dbReference type="PRINTS" id="PR00237">
    <property type="entry name" value="GPCRRHODOPSN"/>
</dbReference>